<gene>
    <name evidence="7" type="primary">pyrB</name>
    <name evidence="10" type="ordered locus">Adeg_0370</name>
</gene>
<feature type="binding site" evidence="7">
    <location>
        <position position="266"/>
    </location>
    <ligand>
        <name>carbamoyl phosphate</name>
        <dbReference type="ChEBI" id="CHEBI:58228"/>
    </ligand>
</feature>
<keyword evidence="11" id="KW-1185">Reference proteome</keyword>
<evidence type="ECO:0000256" key="7">
    <source>
        <dbReference type="HAMAP-Rule" id="MF_00001"/>
    </source>
</evidence>
<dbReference type="PANTHER" id="PTHR45753">
    <property type="entry name" value="ORNITHINE CARBAMOYLTRANSFERASE, MITOCHONDRIAL"/>
    <property type="match status" value="1"/>
</dbReference>
<protein>
    <recommendedName>
        <fullName evidence="7">Aspartate carbamoyltransferase</fullName>
        <ecNumber evidence="7">2.1.3.2</ecNumber>
    </recommendedName>
    <alternativeName>
        <fullName evidence="7">Aspartate transcarbamylase</fullName>
        <shortName evidence="7">ATCase</shortName>
    </alternativeName>
</protein>
<dbReference type="NCBIfam" id="NF002032">
    <property type="entry name" value="PRK00856.1"/>
    <property type="match status" value="1"/>
</dbReference>
<feature type="domain" description="Aspartate/ornithine carbamoyltransferase carbamoyl-P binding" evidence="9">
    <location>
        <begin position="6"/>
        <end position="148"/>
    </location>
</feature>
<feature type="binding site" evidence="7">
    <location>
        <position position="136"/>
    </location>
    <ligand>
        <name>carbamoyl phosphate</name>
        <dbReference type="ChEBI" id="CHEBI:58228"/>
    </ligand>
</feature>
<dbReference type="PROSITE" id="PS00097">
    <property type="entry name" value="CARBAMOYLTRANSFERASE"/>
    <property type="match status" value="1"/>
</dbReference>
<dbReference type="eggNOG" id="COG0540">
    <property type="taxonomic scope" value="Bacteria"/>
</dbReference>
<dbReference type="HOGENOM" id="CLU_043846_2_0_9"/>
<comment type="subunit">
    <text evidence="7">Heterododecamer (2C3:3R2) of six catalytic PyrB chains organized as two trimers (C3), and six regulatory PyrI chains organized as three dimers (R2).</text>
</comment>
<dbReference type="InterPro" id="IPR002082">
    <property type="entry name" value="Asp_carbamoyltransf"/>
</dbReference>
<dbReference type="GO" id="GO:0006520">
    <property type="term" value="P:amino acid metabolic process"/>
    <property type="evidence" value="ECO:0007669"/>
    <property type="project" value="InterPro"/>
</dbReference>
<dbReference type="OrthoDB" id="9802587at2"/>
<feature type="binding site" evidence="7">
    <location>
        <position position="86"/>
    </location>
    <ligand>
        <name>L-aspartate</name>
        <dbReference type="ChEBI" id="CHEBI:29991"/>
    </ligand>
</feature>
<feature type="binding site" evidence="7">
    <location>
        <position position="265"/>
    </location>
    <ligand>
        <name>carbamoyl phosphate</name>
        <dbReference type="ChEBI" id="CHEBI:58228"/>
    </ligand>
</feature>
<dbReference type="EC" id="2.1.3.2" evidence="7"/>
<feature type="binding site" evidence="7">
    <location>
        <position position="58"/>
    </location>
    <ligand>
        <name>carbamoyl phosphate</name>
        <dbReference type="ChEBI" id="CHEBI:58228"/>
    </ligand>
</feature>
<evidence type="ECO:0000256" key="1">
    <source>
        <dbReference type="ARBA" id="ARBA00004852"/>
    </source>
</evidence>
<dbReference type="InterPro" id="IPR006132">
    <property type="entry name" value="Asp/Orn_carbamoyltranf_P-bd"/>
</dbReference>
<dbReference type="InterPro" id="IPR006131">
    <property type="entry name" value="Asp_carbamoyltransf_Asp/Orn-bd"/>
</dbReference>
<dbReference type="STRING" id="429009.Adeg_0370"/>
<dbReference type="HAMAP" id="MF_00001">
    <property type="entry name" value="Asp_carb_tr"/>
    <property type="match status" value="1"/>
</dbReference>
<keyword evidence="4 7" id="KW-0665">Pyrimidine biosynthesis</keyword>
<reference evidence="10 11" key="1">
    <citation type="submission" date="2009-10" db="EMBL/GenBank/DDBJ databases">
        <title>Complete sequence of chromosome of Ammonifex degensii KC4.</title>
        <authorList>
            <consortium name="US DOE Joint Genome Institute"/>
            <person name="Kerfeld C."/>
            <person name="Goodner B."/>
            <person name="Huber H."/>
            <person name="Stetter K."/>
            <person name="Lucas S."/>
            <person name="Copeland A."/>
            <person name="Lapidus A."/>
            <person name="Glavina del Rio T."/>
            <person name="Dalin E."/>
            <person name="Tice H."/>
            <person name="Bruce D."/>
            <person name="Goodwin L."/>
            <person name="Pitluck S."/>
            <person name="Saunders E."/>
            <person name="Brettin T."/>
            <person name="Detter J.C."/>
            <person name="Han C."/>
            <person name="Larimer F."/>
            <person name="Land M."/>
            <person name="Hauser L."/>
            <person name="Kyrpides N."/>
            <person name="Ovchinnikova G."/>
            <person name="Richardson P."/>
        </authorList>
    </citation>
    <scope>NUCLEOTIDE SEQUENCE [LARGE SCALE GENOMIC DNA]</scope>
    <source>
        <strain evidence="11">DSM 10501 / KC4</strain>
    </source>
</reference>
<feature type="binding site" evidence="7">
    <location>
        <position position="139"/>
    </location>
    <ligand>
        <name>carbamoyl phosphate</name>
        <dbReference type="ChEBI" id="CHEBI:58228"/>
    </ligand>
</feature>
<dbReference type="UniPathway" id="UPA00070">
    <property type="reaction ID" value="UER00116"/>
</dbReference>
<dbReference type="SUPFAM" id="SSF53671">
    <property type="entry name" value="Aspartate/ornithine carbamoyltransferase"/>
    <property type="match status" value="1"/>
</dbReference>
<dbReference type="KEGG" id="adg:Adeg_0370"/>
<dbReference type="Pfam" id="PF02729">
    <property type="entry name" value="OTCace_N"/>
    <property type="match status" value="1"/>
</dbReference>
<accession>C9RB97</accession>
<dbReference type="PRINTS" id="PR00101">
    <property type="entry name" value="ATCASE"/>
</dbReference>
<dbReference type="PANTHER" id="PTHR45753:SF6">
    <property type="entry name" value="ASPARTATE CARBAMOYLTRANSFERASE"/>
    <property type="match status" value="1"/>
</dbReference>
<evidence type="ECO:0000313" key="10">
    <source>
        <dbReference type="EMBL" id="ACX51524.1"/>
    </source>
</evidence>
<evidence type="ECO:0000256" key="3">
    <source>
        <dbReference type="ARBA" id="ARBA00022679"/>
    </source>
</evidence>
<feature type="domain" description="Aspartate/ornithine carbamoyltransferase Asp/Orn-binding" evidence="8">
    <location>
        <begin position="155"/>
        <end position="303"/>
    </location>
</feature>
<comment type="function">
    <text evidence="5 7">Catalyzes the condensation of carbamoyl phosphate and aspartate to form carbamoyl aspartate and inorganic phosphate, the committed step in the de novo pyrimidine nucleotide biosynthesis pathway.</text>
</comment>
<dbReference type="NCBIfam" id="TIGR00670">
    <property type="entry name" value="asp_carb_tr"/>
    <property type="match status" value="1"/>
</dbReference>
<dbReference type="EMBL" id="CP001785">
    <property type="protein sequence ID" value="ACX51524.1"/>
    <property type="molecule type" value="Genomic_DNA"/>
</dbReference>
<dbReference type="Gene3D" id="3.40.50.1370">
    <property type="entry name" value="Aspartate/ornithine carbamoyltransferase"/>
    <property type="match status" value="2"/>
</dbReference>
<dbReference type="InterPro" id="IPR006130">
    <property type="entry name" value="Asp/Orn_carbamoylTrfase"/>
</dbReference>
<feature type="binding site" evidence="7">
    <location>
        <position position="59"/>
    </location>
    <ligand>
        <name>carbamoyl phosphate</name>
        <dbReference type="ChEBI" id="CHEBI:58228"/>
    </ligand>
</feature>
<dbReference type="GO" id="GO:0006207">
    <property type="term" value="P:'de novo' pyrimidine nucleobase biosynthetic process"/>
    <property type="evidence" value="ECO:0007669"/>
    <property type="project" value="InterPro"/>
</dbReference>
<dbReference type="GO" id="GO:0004070">
    <property type="term" value="F:aspartate carbamoyltransferase activity"/>
    <property type="evidence" value="ECO:0007669"/>
    <property type="project" value="UniProtKB-UniRule"/>
</dbReference>
<keyword evidence="3 7" id="KW-0808">Transferase</keyword>
<dbReference type="FunFam" id="3.40.50.1370:FF:000007">
    <property type="entry name" value="Aspartate carbamoyltransferase"/>
    <property type="match status" value="1"/>
</dbReference>
<evidence type="ECO:0000313" key="11">
    <source>
        <dbReference type="Proteomes" id="UP000002620"/>
    </source>
</evidence>
<evidence type="ECO:0000256" key="2">
    <source>
        <dbReference type="ARBA" id="ARBA00008896"/>
    </source>
</evidence>
<dbReference type="GO" id="GO:0005829">
    <property type="term" value="C:cytosol"/>
    <property type="evidence" value="ECO:0007669"/>
    <property type="project" value="TreeGrafter"/>
</dbReference>
<feature type="binding site" evidence="7">
    <location>
        <position position="108"/>
    </location>
    <ligand>
        <name>carbamoyl phosphate</name>
        <dbReference type="ChEBI" id="CHEBI:58228"/>
    </ligand>
</feature>
<proteinExistence type="inferred from homology"/>
<dbReference type="GO" id="GO:0016597">
    <property type="term" value="F:amino acid binding"/>
    <property type="evidence" value="ECO:0007669"/>
    <property type="project" value="InterPro"/>
</dbReference>
<dbReference type="RefSeq" id="WP_015738402.1">
    <property type="nucleotide sequence ID" value="NC_013385.1"/>
</dbReference>
<evidence type="ECO:0000256" key="6">
    <source>
        <dbReference type="ARBA" id="ARBA00048859"/>
    </source>
</evidence>
<dbReference type="Pfam" id="PF00185">
    <property type="entry name" value="OTCace"/>
    <property type="match status" value="1"/>
</dbReference>
<comment type="similarity">
    <text evidence="2 7">Belongs to the aspartate/ornithine carbamoyltransferase superfamily. ATCase family.</text>
</comment>
<name>C9RB97_AMMDK</name>
<evidence type="ECO:0000256" key="4">
    <source>
        <dbReference type="ARBA" id="ARBA00022975"/>
    </source>
</evidence>
<evidence type="ECO:0000256" key="5">
    <source>
        <dbReference type="ARBA" id="ARBA00043884"/>
    </source>
</evidence>
<sequence>MALRHKDLLGLADLSPEEIEHILEQAEAMREVLEREIKKVPALRGRVVVNLFYEPSTRTRFSFELAAKYLSAETVSVAAATASVVKGEGLLDTARTVEALGADVVVLRHPSAGAAAFLARHVKAAVINAGDGMHEHPTQALLDLFTVKRHKGRIKGLTVTIVGDILHSRVARSNIWGFSKLGARVRVCGPATLIPPGLEELGVEVYYQLEEALEGADVVYVLRLQRERFSEQTFLPGPEEYARLYGLNRERLRLAQPDALVMHPGPMNRGLEIAAEVAELDRAVIEEQVTNGVAVRMACLYLLMRRGEA</sequence>
<comment type="pathway">
    <text evidence="1 7">Pyrimidine metabolism; UMP biosynthesis via de novo pathway; (S)-dihydroorotate from bicarbonate: step 2/3.</text>
</comment>
<evidence type="ECO:0000259" key="9">
    <source>
        <dbReference type="Pfam" id="PF02729"/>
    </source>
</evidence>
<dbReference type="PRINTS" id="PR00100">
    <property type="entry name" value="AOTCASE"/>
</dbReference>
<comment type="catalytic activity">
    <reaction evidence="6 7">
        <text>carbamoyl phosphate + L-aspartate = N-carbamoyl-L-aspartate + phosphate + H(+)</text>
        <dbReference type="Rhea" id="RHEA:20013"/>
        <dbReference type="ChEBI" id="CHEBI:15378"/>
        <dbReference type="ChEBI" id="CHEBI:29991"/>
        <dbReference type="ChEBI" id="CHEBI:32814"/>
        <dbReference type="ChEBI" id="CHEBI:43474"/>
        <dbReference type="ChEBI" id="CHEBI:58228"/>
        <dbReference type="EC" id="2.1.3.2"/>
    </reaction>
</comment>
<dbReference type="GO" id="GO:0044205">
    <property type="term" value="P:'de novo' UMP biosynthetic process"/>
    <property type="evidence" value="ECO:0007669"/>
    <property type="project" value="UniProtKB-UniRule"/>
</dbReference>
<dbReference type="AlphaFoldDB" id="C9RB97"/>
<evidence type="ECO:0000259" key="8">
    <source>
        <dbReference type="Pfam" id="PF00185"/>
    </source>
</evidence>
<organism evidence="10 11">
    <name type="scientific">Ammonifex degensii (strain DSM 10501 / KC4)</name>
    <dbReference type="NCBI Taxonomy" id="429009"/>
    <lineage>
        <taxon>Bacteria</taxon>
        <taxon>Bacillati</taxon>
        <taxon>Bacillota</taxon>
        <taxon>Clostridia</taxon>
        <taxon>Thermoanaerobacterales</taxon>
        <taxon>Thermoanaerobacteraceae</taxon>
        <taxon>Ammonifex</taxon>
    </lineage>
</organism>
<feature type="binding site" evidence="7">
    <location>
        <position position="223"/>
    </location>
    <ligand>
        <name>L-aspartate</name>
        <dbReference type="ChEBI" id="CHEBI:29991"/>
    </ligand>
</feature>
<dbReference type="Proteomes" id="UP000002620">
    <property type="component" value="Chromosome"/>
</dbReference>
<dbReference type="InterPro" id="IPR036901">
    <property type="entry name" value="Asp/Orn_carbamoylTrfase_sf"/>
</dbReference>
<feature type="binding site" evidence="7">
    <location>
        <position position="169"/>
    </location>
    <ligand>
        <name>L-aspartate</name>
        <dbReference type="ChEBI" id="CHEBI:29991"/>
    </ligand>
</feature>